<accession>A0A3R6DNC3</accession>
<proteinExistence type="inferred from homology"/>
<evidence type="ECO:0000259" key="2">
    <source>
        <dbReference type="Pfam" id="PF01370"/>
    </source>
</evidence>
<dbReference type="InterPro" id="IPR001509">
    <property type="entry name" value="Epimerase_deHydtase"/>
</dbReference>
<name>A0A3R6DNC3_9BACT</name>
<evidence type="ECO:0000313" key="4">
    <source>
        <dbReference type="Proteomes" id="UP000286501"/>
    </source>
</evidence>
<protein>
    <submittedName>
        <fullName evidence="3">NAD(P)-dependent oxidoreductase</fullName>
    </submittedName>
</protein>
<dbReference type="Proteomes" id="UP000286501">
    <property type="component" value="Unassembled WGS sequence"/>
</dbReference>
<dbReference type="PANTHER" id="PTHR43000">
    <property type="entry name" value="DTDP-D-GLUCOSE 4,6-DEHYDRATASE-RELATED"/>
    <property type="match status" value="1"/>
</dbReference>
<reference evidence="3 4" key="1">
    <citation type="submission" date="2018-08" db="EMBL/GenBank/DDBJ databases">
        <title>A genome reference for cultivated species of the human gut microbiota.</title>
        <authorList>
            <person name="Zou Y."/>
            <person name="Xue W."/>
            <person name="Luo G."/>
        </authorList>
    </citation>
    <scope>NUCLEOTIDE SEQUENCE [LARGE SCALE GENOMIC DNA]</scope>
    <source>
        <strain evidence="3 4">AM22-1</strain>
    </source>
</reference>
<dbReference type="InterPro" id="IPR036291">
    <property type="entry name" value="NAD(P)-bd_dom_sf"/>
</dbReference>
<gene>
    <name evidence="3" type="ORF">DW250_15250</name>
</gene>
<comment type="similarity">
    <text evidence="1">Belongs to the NAD(P)-dependent epimerase/dehydratase family.</text>
</comment>
<dbReference type="RefSeq" id="WP_118201801.1">
    <property type="nucleotide sequence ID" value="NZ_QRIE01000064.1"/>
</dbReference>
<comment type="caution">
    <text evidence="3">The sequence shown here is derived from an EMBL/GenBank/DDBJ whole genome shotgun (WGS) entry which is preliminary data.</text>
</comment>
<evidence type="ECO:0000256" key="1">
    <source>
        <dbReference type="ARBA" id="ARBA00007637"/>
    </source>
</evidence>
<dbReference type="EMBL" id="QRIN01000107">
    <property type="protein sequence ID" value="RHG61407.1"/>
    <property type="molecule type" value="Genomic_DNA"/>
</dbReference>
<feature type="domain" description="NAD-dependent epimerase/dehydratase" evidence="2">
    <location>
        <begin position="4"/>
        <end position="229"/>
    </location>
</feature>
<dbReference type="AlphaFoldDB" id="A0A3R6DNC3"/>
<dbReference type="Pfam" id="PF01370">
    <property type="entry name" value="Epimerase"/>
    <property type="match status" value="1"/>
</dbReference>
<organism evidence="3 4">
    <name type="scientific">Segatella copri</name>
    <dbReference type="NCBI Taxonomy" id="165179"/>
    <lineage>
        <taxon>Bacteria</taxon>
        <taxon>Pseudomonadati</taxon>
        <taxon>Bacteroidota</taxon>
        <taxon>Bacteroidia</taxon>
        <taxon>Bacteroidales</taxon>
        <taxon>Prevotellaceae</taxon>
        <taxon>Segatella</taxon>
    </lineage>
</organism>
<dbReference type="Gene3D" id="3.40.50.720">
    <property type="entry name" value="NAD(P)-binding Rossmann-like Domain"/>
    <property type="match status" value="1"/>
</dbReference>
<sequence length="296" mass="33050">MKISILGTNGFLSTAIAKYANEAGWNLDMYGLDEPTAHKFDNFYKVNLMDAELDCSGLLTSDIIVYAIGAGIQANLKEGFNLIYNLNVTAPVTICNKLKEFGYKGRFVTFGSVFEMGETHEERFFTEEDVLTSTCPAPNDYTVSKRMLSSFVSSYKHDFTHWHFYIPTIYGAGENPKRLIPYVISAIRNGEELHFTAGDQTRQYVHVSEVPRMLAQAFEKNLPSGLYNIQGTETVTVKEIVTEIHHAMGKEVPDGCFGSVQRADVGMKYLALDGKKLHDATGFEASIKITDVIDTY</sequence>
<dbReference type="SUPFAM" id="SSF51735">
    <property type="entry name" value="NAD(P)-binding Rossmann-fold domains"/>
    <property type="match status" value="1"/>
</dbReference>
<evidence type="ECO:0000313" key="3">
    <source>
        <dbReference type="EMBL" id="RHG61407.1"/>
    </source>
</evidence>